<dbReference type="Proteomes" id="UP000326198">
    <property type="component" value="Unassembled WGS sequence"/>
</dbReference>
<gene>
    <name evidence="2" type="ORF">BDV26DRAFT_262662</name>
</gene>
<proteinExistence type="predicted"/>
<keyword evidence="1" id="KW-0472">Membrane</keyword>
<dbReference type="EMBL" id="ML736216">
    <property type="protein sequence ID" value="KAE8377910.1"/>
    <property type="molecule type" value="Genomic_DNA"/>
</dbReference>
<reference evidence="2 3" key="1">
    <citation type="submission" date="2019-04" db="EMBL/GenBank/DDBJ databases">
        <title>Friends and foes A comparative genomics studyof 23 Aspergillus species from section Flavi.</title>
        <authorList>
            <consortium name="DOE Joint Genome Institute"/>
            <person name="Kjaerbolling I."/>
            <person name="Vesth T."/>
            <person name="Frisvad J.C."/>
            <person name="Nybo J.L."/>
            <person name="Theobald S."/>
            <person name="Kildgaard S."/>
            <person name="Isbrandt T."/>
            <person name="Kuo A."/>
            <person name="Sato A."/>
            <person name="Lyhne E.K."/>
            <person name="Kogle M.E."/>
            <person name="Wiebenga A."/>
            <person name="Kun R.S."/>
            <person name="Lubbers R.J."/>
            <person name="Makela M.R."/>
            <person name="Barry K."/>
            <person name="Chovatia M."/>
            <person name="Clum A."/>
            <person name="Daum C."/>
            <person name="Haridas S."/>
            <person name="He G."/>
            <person name="LaButti K."/>
            <person name="Lipzen A."/>
            <person name="Mondo S."/>
            <person name="Riley R."/>
            <person name="Salamov A."/>
            <person name="Simmons B.A."/>
            <person name="Magnuson J.K."/>
            <person name="Henrissat B."/>
            <person name="Mortensen U.H."/>
            <person name="Larsen T.O."/>
            <person name="Devries R.P."/>
            <person name="Grigoriev I.V."/>
            <person name="Machida M."/>
            <person name="Baker S.E."/>
            <person name="Andersen M.R."/>
        </authorList>
    </citation>
    <scope>NUCLEOTIDE SEQUENCE [LARGE SCALE GENOMIC DNA]</scope>
    <source>
        <strain evidence="2 3">IBT 29228</strain>
    </source>
</reference>
<evidence type="ECO:0000313" key="2">
    <source>
        <dbReference type="EMBL" id="KAE8377910.1"/>
    </source>
</evidence>
<feature type="transmembrane region" description="Helical" evidence="1">
    <location>
        <begin position="36"/>
        <end position="56"/>
    </location>
</feature>
<dbReference type="AlphaFoldDB" id="A0A5N7B851"/>
<keyword evidence="1" id="KW-0812">Transmembrane</keyword>
<keyword evidence="1" id="KW-1133">Transmembrane helix</keyword>
<keyword evidence="3" id="KW-1185">Reference proteome</keyword>
<protein>
    <submittedName>
        <fullName evidence="2">Uncharacterized protein</fullName>
    </submittedName>
</protein>
<evidence type="ECO:0000256" key="1">
    <source>
        <dbReference type="SAM" id="Phobius"/>
    </source>
</evidence>
<sequence length="67" mass="7741">MKKARPATATMVSMVLTHNAFIRKFCGHKAFLRRASLTPCLFCLSAIYLIVIMMFFPFSTQKCRFMD</sequence>
<evidence type="ECO:0000313" key="3">
    <source>
        <dbReference type="Proteomes" id="UP000326198"/>
    </source>
</evidence>
<organism evidence="2 3">
    <name type="scientific">Aspergillus bertholletiae</name>
    <dbReference type="NCBI Taxonomy" id="1226010"/>
    <lineage>
        <taxon>Eukaryota</taxon>
        <taxon>Fungi</taxon>
        <taxon>Dikarya</taxon>
        <taxon>Ascomycota</taxon>
        <taxon>Pezizomycotina</taxon>
        <taxon>Eurotiomycetes</taxon>
        <taxon>Eurotiomycetidae</taxon>
        <taxon>Eurotiales</taxon>
        <taxon>Aspergillaceae</taxon>
        <taxon>Aspergillus</taxon>
        <taxon>Aspergillus subgen. Circumdati</taxon>
    </lineage>
</organism>
<accession>A0A5N7B851</accession>
<name>A0A5N7B851_9EURO</name>